<comment type="caution">
    <text evidence="1">The sequence shown here is derived from an EMBL/GenBank/DDBJ whole genome shotgun (WGS) entry which is preliminary data.</text>
</comment>
<reference evidence="2" key="1">
    <citation type="journal article" date="2019" name="Int. J. Syst. Evol. Microbiol.">
        <title>The Global Catalogue of Microorganisms (GCM) 10K type strain sequencing project: providing services to taxonomists for standard genome sequencing and annotation.</title>
        <authorList>
            <consortium name="The Broad Institute Genomics Platform"/>
            <consortium name="The Broad Institute Genome Sequencing Center for Infectious Disease"/>
            <person name="Wu L."/>
            <person name="Ma J."/>
        </authorList>
    </citation>
    <scope>NUCLEOTIDE SEQUENCE [LARGE SCALE GENOMIC DNA]</scope>
    <source>
        <strain evidence="2">CGMCC 1.15394</strain>
    </source>
</reference>
<evidence type="ECO:0000313" key="2">
    <source>
        <dbReference type="Proteomes" id="UP000638462"/>
    </source>
</evidence>
<evidence type="ECO:0000313" key="1">
    <source>
        <dbReference type="EMBL" id="GGF14694.1"/>
    </source>
</evidence>
<accession>A0ABQ1UAW2</accession>
<sequence>MRDERTIKLLCLKGGLVTESEIGEELTSWKNEFSEAMSLFEQAVDKKVLREISQRYSVLKKRIIERSNELKKADSLGRLNEQEKLLLLPAISEVALHCNAIIGSMNKQELSSSLYDGEDYLSYHLSNLNITSN</sequence>
<keyword evidence="2" id="KW-1185">Reference proteome</keyword>
<name>A0ABQ1UAW2_9GAMM</name>
<protein>
    <submittedName>
        <fullName evidence="1">Uncharacterized protein</fullName>
    </submittedName>
</protein>
<organism evidence="1 2">
    <name type="scientific">Pseudoalteromonas gelatinilytica</name>
    <dbReference type="NCBI Taxonomy" id="1703256"/>
    <lineage>
        <taxon>Bacteria</taxon>
        <taxon>Pseudomonadati</taxon>
        <taxon>Pseudomonadota</taxon>
        <taxon>Gammaproteobacteria</taxon>
        <taxon>Alteromonadales</taxon>
        <taxon>Pseudoalteromonadaceae</taxon>
        <taxon>Pseudoalteromonas</taxon>
    </lineage>
</organism>
<dbReference type="EMBL" id="BMIT01000037">
    <property type="protein sequence ID" value="GGF14694.1"/>
    <property type="molecule type" value="Genomic_DNA"/>
</dbReference>
<gene>
    <name evidence="1" type="ORF">GCM10008027_44350</name>
</gene>
<proteinExistence type="predicted"/>
<dbReference type="Proteomes" id="UP000638462">
    <property type="component" value="Unassembled WGS sequence"/>
</dbReference>